<evidence type="ECO:0000313" key="3">
    <source>
        <dbReference type="Proteomes" id="UP000281549"/>
    </source>
</evidence>
<evidence type="ECO:0000256" key="1">
    <source>
        <dbReference type="SAM" id="MobiDB-lite"/>
    </source>
</evidence>
<dbReference type="AlphaFoldDB" id="A0A4P9YGB1"/>
<gene>
    <name evidence="2" type="ORF">ROZALSC1DRAFT_23610</name>
</gene>
<proteinExistence type="predicted"/>
<dbReference type="EMBL" id="ML005580">
    <property type="protein sequence ID" value="RKP18042.1"/>
    <property type="molecule type" value="Genomic_DNA"/>
</dbReference>
<sequence>MKYGRRSGGKTSSGRPKSSKNIGESIFDMDDKVTKSLNTLNTSNLESSFLEKTCITKKIPFHSAQKSPLVLHYLNKRKADIENVRTHITKVSYVPTEELRKRDTIAKTVNDSRNRSKKESQEYNKNLTAINKDKQNLLNLKKKEMKKIDNECQKILSKAAETKSMSDKIVETWIGKVNKPISKTKDGK</sequence>
<name>A0A4P9YGB1_ROZAC</name>
<feature type="region of interest" description="Disordered" evidence="1">
    <location>
        <begin position="1"/>
        <end position="25"/>
    </location>
</feature>
<dbReference type="Proteomes" id="UP000281549">
    <property type="component" value="Unassembled WGS sequence"/>
</dbReference>
<feature type="compositionally biased region" description="Low complexity" evidence="1">
    <location>
        <begin position="9"/>
        <end position="20"/>
    </location>
</feature>
<protein>
    <submittedName>
        <fullName evidence="2">Uncharacterized protein</fullName>
    </submittedName>
</protein>
<evidence type="ECO:0000313" key="2">
    <source>
        <dbReference type="EMBL" id="RKP18042.1"/>
    </source>
</evidence>
<reference evidence="3" key="1">
    <citation type="journal article" date="2018" name="Nat. Microbiol.">
        <title>Leveraging single-cell genomics to expand the fungal tree of life.</title>
        <authorList>
            <person name="Ahrendt S.R."/>
            <person name="Quandt C.A."/>
            <person name="Ciobanu D."/>
            <person name="Clum A."/>
            <person name="Salamov A."/>
            <person name="Andreopoulos B."/>
            <person name="Cheng J.F."/>
            <person name="Woyke T."/>
            <person name="Pelin A."/>
            <person name="Henrissat B."/>
            <person name="Reynolds N.K."/>
            <person name="Benny G.L."/>
            <person name="Smith M.E."/>
            <person name="James T.Y."/>
            <person name="Grigoriev I.V."/>
        </authorList>
    </citation>
    <scope>NUCLEOTIDE SEQUENCE [LARGE SCALE GENOMIC DNA]</scope>
    <source>
        <strain evidence="3">CSF55</strain>
    </source>
</reference>
<organism evidence="2 3">
    <name type="scientific">Rozella allomycis (strain CSF55)</name>
    <dbReference type="NCBI Taxonomy" id="988480"/>
    <lineage>
        <taxon>Eukaryota</taxon>
        <taxon>Fungi</taxon>
        <taxon>Fungi incertae sedis</taxon>
        <taxon>Cryptomycota</taxon>
        <taxon>Cryptomycota incertae sedis</taxon>
        <taxon>Rozella</taxon>
    </lineage>
</organism>
<accession>A0A4P9YGB1</accession>